<name>A0ABU9DBU3_9PROT</name>
<dbReference type="PANTHER" id="PTHR30558:SF3">
    <property type="entry name" value="BIOPOLYMER TRANSPORT PROTEIN EXBD-RELATED"/>
    <property type="match status" value="1"/>
</dbReference>
<protein>
    <submittedName>
        <fullName evidence="9">Biopolymer transporter ExbD</fullName>
    </submittedName>
</protein>
<evidence type="ECO:0000256" key="8">
    <source>
        <dbReference type="SAM" id="Phobius"/>
    </source>
</evidence>
<keyword evidence="7" id="KW-0653">Protein transport</keyword>
<keyword evidence="5 8" id="KW-1133">Transmembrane helix</keyword>
<keyword evidence="7" id="KW-0813">Transport</keyword>
<evidence type="ECO:0000313" key="10">
    <source>
        <dbReference type="Proteomes" id="UP001446205"/>
    </source>
</evidence>
<sequence length="134" mass="14469">MNFHRRRLLDEPEINVISMVDLVLVILLFFMVSTTFTKPGILKLDLPTASSTTPEPAKASILIDMDAAGQLIINGRSMPLADLAGHLKAISSNPGQAVHLRADRNSTQQQIVMVLDAARQAGLSRISIGTLKAP</sequence>
<gene>
    <name evidence="9" type="ORF">WOB96_14010</name>
</gene>
<evidence type="ECO:0000256" key="5">
    <source>
        <dbReference type="ARBA" id="ARBA00022989"/>
    </source>
</evidence>
<evidence type="ECO:0000256" key="3">
    <source>
        <dbReference type="ARBA" id="ARBA00022475"/>
    </source>
</evidence>
<comment type="caution">
    <text evidence="9">The sequence shown here is derived from an EMBL/GenBank/DDBJ whole genome shotgun (WGS) entry which is preliminary data.</text>
</comment>
<proteinExistence type="inferred from homology"/>
<feature type="transmembrane region" description="Helical" evidence="8">
    <location>
        <begin position="16"/>
        <end position="36"/>
    </location>
</feature>
<evidence type="ECO:0000256" key="6">
    <source>
        <dbReference type="ARBA" id="ARBA00023136"/>
    </source>
</evidence>
<evidence type="ECO:0000313" key="9">
    <source>
        <dbReference type="EMBL" id="MEK8090869.1"/>
    </source>
</evidence>
<accession>A0ABU9DBU3</accession>
<reference evidence="9 10" key="1">
    <citation type="submission" date="2024-04" db="EMBL/GenBank/DDBJ databases">
        <authorList>
            <person name="Abashina T."/>
            <person name="Shaikin A."/>
        </authorList>
    </citation>
    <scope>NUCLEOTIDE SEQUENCE [LARGE SCALE GENOMIC DNA]</scope>
    <source>
        <strain evidence="9 10">AAFK</strain>
    </source>
</reference>
<dbReference type="Proteomes" id="UP001446205">
    <property type="component" value="Unassembled WGS sequence"/>
</dbReference>
<comment type="subcellular location">
    <subcellularLocation>
        <location evidence="1">Cell membrane</location>
        <topology evidence="1">Single-pass membrane protein</topology>
    </subcellularLocation>
    <subcellularLocation>
        <location evidence="7">Cell membrane</location>
        <topology evidence="7">Single-pass type II membrane protein</topology>
    </subcellularLocation>
</comment>
<keyword evidence="3" id="KW-1003">Cell membrane</keyword>
<keyword evidence="6 8" id="KW-0472">Membrane</keyword>
<keyword evidence="4 7" id="KW-0812">Transmembrane</keyword>
<dbReference type="RefSeq" id="WP_341371924.1">
    <property type="nucleotide sequence ID" value="NZ_JBBPCO010000018.1"/>
</dbReference>
<dbReference type="InterPro" id="IPR003400">
    <property type="entry name" value="ExbD"/>
</dbReference>
<dbReference type="Gene3D" id="3.30.420.270">
    <property type="match status" value="1"/>
</dbReference>
<organism evidence="9 10">
    <name type="scientific">Thermithiobacillus plumbiphilus</name>
    <dbReference type="NCBI Taxonomy" id="1729899"/>
    <lineage>
        <taxon>Bacteria</taxon>
        <taxon>Pseudomonadati</taxon>
        <taxon>Pseudomonadota</taxon>
        <taxon>Acidithiobacillia</taxon>
        <taxon>Acidithiobacillales</taxon>
        <taxon>Thermithiobacillaceae</taxon>
        <taxon>Thermithiobacillus</taxon>
    </lineage>
</organism>
<dbReference type="EMBL" id="JBBPCO010000018">
    <property type="protein sequence ID" value="MEK8090869.1"/>
    <property type="molecule type" value="Genomic_DNA"/>
</dbReference>
<evidence type="ECO:0000256" key="7">
    <source>
        <dbReference type="RuleBase" id="RU003879"/>
    </source>
</evidence>
<evidence type="ECO:0000256" key="1">
    <source>
        <dbReference type="ARBA" id="ARBA00004162"/>
    </source>
</evidence>
<evidence type="ECO:0000256" key="4">
    <source>
        <dbReference type="ARBA" id="ARBA00022692"/>
    </source>
</evidence>
<comment type="similarity">
    <text evidence="2 7">Belongs to the ExbD/TolR family.</text>
</comment>
<dbReference type="PANTHER" id="PTHR30558">
    <property type="entry name" value="EXBD MEMBRANE COMPONENT OF PMF-DRIVEN MACROMOLECULE IMPORT SYSTEM"/>
    <property type="match status" value="1"/>
</dbReference>
<evidence type="ECO:0000256" key="2">
    <source>
        <dbReference type="ARBA" id="ARBA00005811"/>
    </source>
</evidence>
<dbReference type="Pfam" id="PF02472">
    <property type="entry name" value="ExbD"/>
    <property type="match status" value="1"/>
</dbReference>
<keyword evidence="10" id="KW-1185">Reference proteome</keyword>